<name>A0ABD1EK76_HYPHA</name>
<gene>
    <name evidence="2" type="ORF">ABEB36_010537</name>
</gene>
<evidence type="ECO:0000313" key="2">
    <source>
        <dbReference type="EMBL" id="KAL1495058.1"/>
    </source>
</evidence>
<organism evidence="2 3">
    <name type="scientific">Hypothenemus hampei</name>
    <name type="common">Coffee berry borer</name>
    <dbReference type="NCBI Taxonomy" id="57062"/>
    <lineage>
        <taxon>Eukaryota</taxon>
        <taxon>Metazoa</taxon>
        <taxon>Ecdysozoa</taxon>
        <taxon>Arthropoda</taxon>
        <taxon>Hexapoda</taxon>
        <taxon>Insecta</taxon>
        <taxon>Pterygota</taxon>
        <taxon>Neoptera</taxon>
        <taxon>Endopterygota</taxon>
        <taxon>Coleoptera</taxon>
        <taxon>Polyphaga</taxon>
        <taxon>Cucujiformia</taxon>
        <taxon>Curculionidae</taxon>
        <taxon>Scolytinae</taxon>
        <taxon>Hypothenemus</taxon>
    </lineage>
</organism>
<keyword evidence="1" id="KW-1133">Transmembrane helix</keyword>
<dbReference type="AlphaFoldDB" id="A0ABD1EK76"/>
<sequence length="101" mass="11152">MLCGSSGEPNNELAHSGHFPVPKYANLHTKPPTYATESVANLPVITASVICSAIFKITRNYKRQYKKNQAFSEELSSLVLPNVSTATPYSVVCREIFEIFS</sequence>
<keyword evidence="1" id="KW-0472">Membrane</keyword>
<dbReference type="Proteomes" id="UP001566132">
    <property type="component" value="Unassembled WGS sequence"/>
</dbReference>
<reference evidence="2 3" key="1">
    <citation type="submission" date="2024-05" db="EMBL/GenBank/DDBJ databases">
        <title>Genetic variation in Jamaican populations of the coffee berry borer (Hypothenemus hampei).</title>
        <authorList>
            <person name="Errbii M."/>
            <person name="Myrie A."/>
        </authorList>
    </citation>
    <scope>NUCLEOTIDE SEQUENCE [LARGE SCALE GENOMIC DNA]</scope>
    <source>
        <strain evidence="2">JA-Hopewell-2020-01-JO</strain>
        <tissue evidence="2">Whole body</tissue>
    </source>
</reference>
<accession>A0ABD1EK76</accession>
<evidence type="ECO:0000313" key="3">
    <source>
        <dbReference type="Proteomes" id="UP001566132"/>
    </source>
</evidence>
<evidence type="ECO:0000256" key="1">
    <source>
        <dbReference type="SAM" id="Phobius"/>
    </source>
</evidence>
<protein>
    <submittedName>
        <fullName evidence="2">Uncharacterized protein</fullName>
    </submittedName>
</protein>
<proteinExistence type="predicted"/>
<keyword evidence="3" id="KW-1185">Reference proteome</keyword>
<dbReference type="EMBL" id="JBDJPC010000007">
    <property type="protein sequence ID" value="KAL1495058.1"/>
    <property type="molecule type" value="Genomic_DNA"/>
</dbReference>
<comment type="caution">
    <text evidence="2">The sequence shown here is derived from an EMBL/GenBank/DDBJ whole genome shotgun (WGS) entry which is preliminary data.</text>
</comment>
<feature type="transmembrane region" description="Helical" evidence="1">
    <location>
        <begin position="39"/>
        <end position="57"/>
    </location>
</feature>
<keyword evidence="1" id="KW-0812">Transmembrane</keyword>